<reference evidence="2 3" key="1">
    <citation type="journal article" date="2016" name="Front. Microbiol.">
        <title>Genomic Insight into the Host-Endosymbiont Relationship of Endozoicomonas montiporae CL-33(T) with its Coral Host.</title>
        <authorList>
            <person name="Ding J.-Y."/>
            <person name="Shiu J.-H."/>
            <person name="Chen W.-M."/>
            <person name="Chiang Y.-R."/>
            <person name="Tang S.-L."/>
        </authorList>
    </citation>
    <scope>NUCLEOTIDE SEQUENCE [LARGE SCALE GENOMIC DNA]</scope>
    <source>
        <strain evidence="2 3">CL-33</strain>
    </source>
</reference>
<organism evidence="2 3">
    <name type="scientific">Endozoicomonas montiporae CL-33</name>
    <dbReference type="NCBI Taxonomy" id="570277"/>
    <lineage>
        <taxon>Bacteria</taxon>
        <taxon>Pseudomonadati</taxon>
        <taxon>Pseudomonadota</taxon>
        <taxon>Gammaproteobacteria</taxon>
        <taxon>Oceanospirillales</taxon>
        <taxon>Endozoicomonadaceae</taxon>
        <taxon>Endozoicomonas</taxon>
    </lineage>
</organism>
<dbReference type="Proteomes" id="UP000071065">
    <property type="component" value="Chromosome"/>
</dbReference>
<accession>A0A142BH71</accession>
<evidence type="ECO:0000313" key="3">
    <source>
        <dbReference type="Proteomes" id="UP000071065"/>
    </source>
</evidence>
<evidence type="ECO:0000256" key="1">
    <source>
        <dbReference type="SAM" id="Phobius"/>
    </source>
</evidence>
<gene>
    <name evidence="2" type="ORF">EZMO1_4173</name>
</gene>
<name>A0A142BH71_9GAMM</name>
<evidence type="ECO:0000313" key="2">
    <source>
        <dbReference type="EMBL" id="AMO58097.1"/>
    </source>
</evidence>
<keyword evidence="1" id="KW-0812">Transmembrane</keyword>
<dbReference type="EMBL" id="CP013251">
    <property type="protein sequence ID" value="AMO58097.1"/>
    <property type="molecule type" value="Genomic_DNA"/>
</dbReference>
<protein>
    <submittedName>
        <fullName evidence="2">Uncharacterized protein</fullName>
    </submittedName>
</protein>
<proteinExistence type="predicted"/>
<keyword evidence="1" id="KW-0472">Membrane</keyword>
<keyword evidence="1" id="KW-1133">Transmembrane helix</keyword>
<dbReference type="RefSeq" id="WP_034878210.1">
    <property type="nucleotide sequence ID" value="NZ_CP013251.1"/>
</dbReference>
<feature type="transmembrane region" description="Helical" evidence="1">
    <location>
        <begin position="75"/>
        <end position="97"/>
    </location>
</feature>
<dbReference type="PATRIC" id="fig|570277.3.peg.4487"/>
<dbReference type="KEGG" id="emp:EZMO1_4173"/>
<sequence length="98" mass="10994">MDGLEKRVKHLEDDVQGIKTDLAVIKSNYATCEDIQREIGGIRTDLQREAGGIREDLQREMGCVNANIEKMGRTMIMWTVGSVLATCTFIFGVVRFLS</sequence>
<dbReference type="AlphaFoldDB" id="A0A142BH71"/>